<gene>
    <name evidence="2" type="ORF">LTR09_001928</name>
</gene>
<organism evidence="2 3">
    <name type="scientific">Extremus antarcticus</name>
    <dbReference type="NCBI Taxonomy" id="702011"/>
    <lineage>
        <taxon>Eukaryota</taxon>
        <taxon>Fungi</taxon>
        <taxon>Dikarya</taxon>
        <taxon>Ascomycota</taxon>
        <taxon>Pezizomycotina</taxon>
        <taxon>Dothideomycetes</taxon>
        <taxon>Dothideomycetidae</taxon>
        <taxon>Mycosphaerellales</taxon>
        <taxon>Extremaceae</taxon>
        <taxon>Extremus</taxon>
    </lineage>
</organism>
<comment type="caution">
    <text evidence="2">The sequence shown here is derived from an EMBL/GenBank/DDBJ whole genome shotgun (WGS) entry which is preliminary data.</text>
</comment>
<dbReference type="Proteomes" id="UP001271007">
    <property type="component" value="Unassembled WGS sequence"/>
</dbReference>
<evidence type="ECO:0000256" key="1">
    <source>
        <dbReference type="SAM" id="MobiDB-lite"/>
    </source>
</evidence>
<feature type="compositionally biased region" description="Polar residues" evidence="1">
    <location>
        <begin position="1"/>
        <end position="18"/>
    </location>
</feature>
<feature type="region of interest" description="Disordered" evidence="1">
    <location>
        <begin position="40"/>
        <end position="181"/>
    </location>
</feature>
<evidence type="ECO:0000313" key="3">
    <source>
        <dbReference type="Proteomes" id="UP001271007"/>
    </source>
</evidence>
<dbReference type="AlphaFoldDB" id="A0AAJ0GG40"/>
<accession>A0AAJ0GG40</accession>
<feature type="region of interest" description="Disordered" evidence="1">
    <location>
        <begin position="1"/>
        <end position="25"/>
    </location>
</feature>
<reference evidence="2" key="1">
    <citation type="submission" date="2023-04" db="EMBL/GenBank/DDBJ databases">
        <title>Black Yeasts Isolated from many extreme environments.</title>
        <authorList>
            <person name="Coleine C."/>
            <person name="Stajich J.E."/>
            <person name="Selbmann L."/>
        </authorList>
    </citation>
    <scope>NUCLEOTIDE SEQUENCE</scope>
    <source>
        <strain evidence="2">CCFEE 5312</strain>
    </source>
</reference>
<sequence length="181" mass="19320">MAENRNPQPSSYVQSSPGNGYKHSRVTSTVAQSFAADLDSMFGLSTGGPSGGLETLSQTVEEKKEKVSSGQTELEQLEARLRETEQRLARVSRNSSPSRPGAGRTVSGNATGVAQPQEHPFAQRPTYPDDRPPTGASRPQAAREDTQQLMQGMPGAMPQTPTGQANGRDDYVMVDKGSSGR</sequence>
<evidence type="ECO:0000313" key="2">
    <source>
        <dbReference type="EMBL" id="KAK3056890.1"/>
    </source>
</evidence>
<name>A0AAJ0GG40_9PEZI</name>
<dbReference type="EMBL" id="JAWDJX010000004">
    <property type="protein sequence ID" value="KAK3056890.1"/>
    <property type="molecule type" value="Genomic_DNA"/>
</dbReference>
<keyword evidence="3" id="KW-1185">Reference proteome</keyword>
<proteinExistence type="predicted"/>
<feature type="compositionally biased region" description="Basic and acidic residues" evidence="1">
    <location>
        <begin position="77"/>
        <end position="88"/>
    </location>
</feature>
<protein>
    <submittedName>
        <fullName evidence="2">Uncharacterized protein</fullName>
    </submittedName>
</protein>